<accession>A0A1I3KNW6</accession>
<name>A0A1I3KNW6_9ACTN</name>
<dbReference type="EMBL" id="FOQG01000012">
    <property type="protein sequence ID" value="SFI74064.1"/>
    <property type="molecule type" value="Genomic_DNA"/>
</dbReference>
<evidence type="ECO:0000313" key="1">
    <source>
        <dbReference type="EMBL" id="SFI74064.1"/>
    </source>
</evidence>
<dbReference type="Proteomes" id="UP000198649">
    <property type="component" value="Unassembled WGS sequence"/>
</dbReference>
<proteinExistence type="predicted"/>
<evidence type="ECO:0000313" key="2">
    <source>
        <dbReference type="Proteomes" id="UP000198649"/>
    </source>
</evidence>
<gene>
    <name evidence="1" type="ORF">SAMN05216561_11299</name>
</gene>
<dbReference type="AlphaFoldDB" id="A0A1I3KNW6"/>
<protein>
    <submittedName>
        <fullName evidence="1">Uncharacterized protein</fullName>
    </submittedName>
</protein>
<reference evidence="1 2" key="1">
    <citation type="submission" date="2016-10" db="EMBL/GenBank/DDBJ databases">
        <authorList>
            <person name="de Groot N.N."/>
        </authorList>
    </citation>
    <scope>NUCLEOTIDE SEQUENCE [LARGE SCALE GENOMIC DNA]</scope>
    <source>
        <strain evidence="1 2">CGMCC 1.11156</strain>
    </source>
</reference>
<organism evidence="1 2">
    <name type="scientific">Nocardioides psychrotolerans</name>
    <dbReference type="NCBI Taxonomy" id="1005945"/>
    <lineage>
        <taxon>Bacteria</taxon>
        <taxon>Bacillati</taxon>
        <taxon>Actinomycetota</taxon>
        <taxon>Actinomycetes</taxon>
        <taxon>Propionibacteriales</taxon>
        <taxon>Nocardioidaceae</taxon>
        <taxon>Nocardioides</taxon>
    </lineage>
</organism>
<keyword evidence="2" id="KW-1185">Reference proteome</keyword>
<sequence>MMCLDRLAGRPFVTLATARPPRVIHPLAGPGVAW</sequence>